<evidence type="ECO:0000313" key="2">
    <source>
        <dbReference type="Proteomes" id="UP000252254"/>
    </source>
</evidence>
<proteinExistence type="predicted"/>
<dbReference type="AlphaFoldDB" id="A0A366DPM2"/>
<comment type="caution">
    <text evidence="1">The sequence shown here is derived from an EMBL/GenBank/DDBJ whole genome shotgun (WGS) entry which is preliminary data.</text>
</comment>
<gene>
    <name evidence="1" type="ORF">DES48_11715</name>
</gene>
<reference evidence="1 2" key="1">
    <citation type="submission" date="2018-06" db="EMBL/GenBank/DDBJ databases">
        <title>Genomic Encyclopedia of Type Strains, Phase IV (KMG-IV): sequencing the most valuable type-strain genomes for metagenomic binning, comparative biology and taxonomic classification.</title>
        <authorList>
            <person name="Goeker M."/>
        </authorList>
    </citation>
    <scope>NUCLEOTIDE SEQUENCE [LARGE SCALE GENOMIC DNA]</scope>
    <source>
        <strain evidence="1 2">DSM 15140</strain>
    </source>
</reference>
<evidence type="ECO:0000313" key="1">
    <source>
        <dbReference type="EMBL" id="RBO92051.1"/>
    </source>
</evidence>
<keyword evidence="2" id="KW-1185">Reference proteome</keyword>
<name>A0A366DPM2_9BACI</name>
<accession>A0A366DPM2</accession>
<dbReference type="Proteomes" id="UP000252254">
    <property type="component" value="Unassembled WGS sequence"/>
</dbReference>
<protein>
    <submittedName>
        <fullName evidence="1">Uncharacterized protein</fullName>
    </submittedName>
</protein>
<dbReference type="EMBL" id="QNRI01000017">
    <property type="protein sequence ID" value="RBO92051.1"/>
    <property type="molecule type" value="Genomic_DNA"/>
</dbReference>
<organism evidence="1 2">
    <name type="scientific">Paraliobacillus ryukyuensis</name>
    <dbReference type="NCBI Taxonomy" id="200904"/>
    <lineage>
        <taxon>Bacteria</taxon>
        <taxon>Bacillati</taxon>
        <taxon>Bacillota</taxon>
        <taxon>Bacilli</taxon>
        <taxon>Bacillales</taxon>
        <taxon>Bacillaceae</taxon>
        <taxon>Paraliobacillus</taxon>
    </lineage>
</organism>
<sequence>MKLIFKGKVELGDDCRVGLAEEDGAIRIGDKDVVREIDDTFSSDTKLTVGIADKTFTGELFVMCGWGYSEYTPMDSDELKVGEHNLISILQEHEDEEVTMFVSDEPIDVLED</sequence>